<accession>A0ABU5L966</accession>
<sequence length="216" mass="23987">MLLELKSVSKSFLNYCVIRDVNIVIEPYTCIAVLGRSGSGKSTILHIMSLMEKPTSGKVILSDLDCSALSESKLSSIRRGNVGFLHQYHYLLPDLSTRENIELAQHITGNYSVNIDSLLHELGIYEQSNKFPSSLSGGQSQRVAFARAIASSPKIIFADEPTGSLDRENSTIVFKMIIKGVREKRYSAVIATHDESIIDMVDVCYYVENGRIHART</sequence>
<dbReference type="PROSITE" id="PS50893">
    <property type="entry name" value="ABC_TRANSPORTER_2"/>
    <property type="match status" value="1"/>
</dbReference>
<dbReference type="Pfam" id="PF00005">
    <property type="entry name" value="ABC_tran"/>
    <property type="match status" value="1"/>
</dbReference>
<dbReference type="SUPFAM" id="SSF52540">
    <property type="entry name" value="P-loop containing nucleoside triphosphate hydrolases"/>
    <property type="match status" value="1"/>
</dbReference>
<name>A0ABU5L966_9RICK</name>
<dbReference type="InterPro" id="IPR003439">
    <property type="entry name" value="ABC_transporter-like_ATP-bd"/>
</dbReference>
<keyword evidence="2" id="KW-0813">Transport</keyword>
<feature type="domain" description="ABC transporter" evidence="6">
    <location>
        <begin position="3"/>
        <end position="216"/>
    </location>
</feature>
<evidence type="ECO:0000259" key="6">
    <source>
        <dbReference type="PROSITE" id="PS50893"/>
    </source>
</evidence>
<evidence type="ECO:0000313" key="7">
    <source>
        <dbReference type="EMBL" id="MDZ5762660.1"/>
    </source>
</evidence>
<keyword evidence="8" id="KW-1185">Reference proteome</keyword>
<dbReference type="InterPro" id="IPR017871">
    <property type="entry name" value="ABC_transporter-like_CS"/>
</dbReference>
<keyword evidence="4 7" id="KW-0067">ATP-binding</keyword>
<organism evidence="7 8">
    <name type="scientific">Candidatus Cyrtobacter comes</name>
    <dbReference type="NCBI Taxonomy" id="675776"/>
    <lineage>
        <taxon>Bacteria</taxon>
        <taxon>Pseudomonadati</taxon>
        <taxon>Pseudomonadota</taxon>
        <taxon>Alphaproteobacteria</taxon>
        <taxon>Rickettsiales</taxon>
        <taxon>Candidatus Midichloriaceae</taxon>
        <taxon>Candidatus Cyrtobacter</taxon>
    </lineage>
</organism>
<evidence type="ECO:0000256" key="5">
    <source>
        <dbReference type="ARBA" id="ARBA00024725"/>
    </source>
</evidence>
<evidence type="ECO:0000256" key="2">
    <source>
        <dbReference type="ARBA" id="ARBA00022448"/>
    </source>
</evidence>
<dbReference type="GO" id="GO:0005524">
    <property type="term" value="F:ATP binding"/>
    <property type="evidence" value="ECO:0007669"/>
    <property type="project" value="UniProtKB-KW"/>
</dbReference>
<evidence type="ECO:0000256" key="1">
    <source>
        <dbReference type="ARBA" id="ARBA00005417"/>
    </source>
</evidence>
<dbReference type="Proteomes" id="UP001293791">
    <property type="component" value="Unassembled WGS sequence"/>
</dbReference>
<dbReference type="EMBL" id="JARGYT010000082">
    <property type="protein sequence ID" value="MDZ5762660.1"/>
    <property type="molecule type" value="Genomic_DNA"/>
</dbReference>
<dbReference type="Gene3D" id="3.40.50.300">
    <property type="entry name" value="P-loop containing nucleotide triphosphate hydrolases"/>
    <property type="match status" value="1"/>
</dbReference>
<dbReference type="InterPro" id="IPR017911">
    <property type="entry name" value="MacB-like_ATP-bd"/>
</dbReference>
<dbReference type="RefSeq" id="WP_322498109.1">
    <property type="nucleotide sequence ID" value="NZ_JARGYT010000082.1"/>
</dbReference>
<reference evidence="7 8" key="1">
    <citation type="submission" date="2023-02" db="EMBL/GenBank/DDBJ databases">
        <title>Host association and intracellularity evolved multiple times independently in the Rickettsiales.</title>
        <authorList>
            <person name="Castelli M."/>
            <person name="Nardi T."/>
            <person name="Gammuto L."/>
            <person name="Bellinzona G."/>
            <person name="Sabaneyeva E."/>
            <person name="Potekhin A."/>
            <person name="Serra V."/>
            <person name="Petroni G."/>
            <person name="Sassera D."/>
        </authorList>
    </citation>
    <scope>NUCLEOTIDE SEQUENCE [LARGE SCALE GENOMIC DNA]</scope>
    <source>
        <strain evidence="7 8">BOD18</strain>
    </source>
</reference>
<evidence type="ECO:0000256" key="4">
    <source>
        <dbReference type="ARBA" id="ARBA00022840"/>
    </source>
</evidence>
<dbReference type="CDD" id="cd03255">
    <property type="entry name" value="ABC_MJ0796_LolCDE_FtsE"/>
    <property type="match status" value="1"/>
</dbReference>
<dbReference type="SMART" id="SM00382">
    <property type="entry name" value="AAA"/>
    <property type="match status" value="1"/>
</dbReference>
<evidence type="ECO:0000313" key="8">
    <source>
        <dbReference type="Proteomes" id="UP001293791"/>
    </source>
</evidence>
<comment type="caution">
    <text evidence="7">The sequence shown here is derived from an EMBL/GenBank/DDBJ whole genome shotgun (WGS) entry which is preliminary data.</text>
</comment>
<comment type="function">
    <text evidence="5">Part of an ABC transporter complex. Transmembrane domains (TMD) form a pore in the inner membrane and the ATP-binding domain (NBD) is responsible for energy generation.</text>
</comment>
<dbReference type="PANTHER" id="PTHR42798:SF2">
    <property type="entry name" value="ABC TRANSPORTER ATP-BINDING PROTEIN MG467-RELATED"/>
    <property type="match status" value="1"/>
</dbReference>
<dbReference type="PROSITE" id="PS00211">
    <property type="entry name" value="ABC_TRANSPORTER_1"/>
    <property type="match status" value="1"/>
</dbReference>
<protein>
    <submittedName>
        <fullName evidence="7">ABC transporter ATP-binding protein</fullName>
    </submittedName>
</protein>
<dbReference type="InterPro" id="IPR027417">
    <property type="entry name" value="P-loop_NTPase"/>
</dbReference>
<dbReference type="PANTHER" id="PTHR42798">
    <property type="entry name" value="LIPOPROTEIN-RELEASING SYSTEM ATP-BINDING PROTEIN LOLD"/>
    <property type="match status" value="1"/>
</dbReference>
<gene>
    <name evidence="7" type="ORF">Cyrtocomes_01051</name>
</gene>
<comment type="similarity">
    <text evidence="1">Belongs to the ABC transporter superfamily.</text>
</comment>
<dbReference type="InterPro" id="IPR003593">
    <property type="entry name" value="AAA+_ATPase"/>
</dbReference>
<proteinExistence type="inferred from homology"/>
<evidence type="ECO:0000256" key="3">
    <source>
        <dbReference type="ARBA" id="ARBA00022741"/>
    </source>
</evidence>
<keyword evidence="3" id="KW-0547">Nucleotide-binding</keyword>